<evidence type="ECO:0000313" key="2">
    <source>
        <dbReference type="EMBL" id="KAK3238496.1"/>
    </source>
</evidence>
<gene>
    <name evidence="2" type="ORF">CYMTET_51496</name>
</gene>
<dbReference type="PANTHER" id="PTHR22677:SF3">
    <property type="entry name" value="ANKYRIN REPEAT DOMAIN-CONTAINING PROTEIN 60"/>
    <property type="match status" value="1"/>
</dbReference>
<evidence type="ECO:0000256" key="1">
    <source>
        <dbReference type="PROSITE-ProRule" id="PRU00023"/>
    </source>
</evidence>
<feature type="repeat" description="ANK" evidence="1">
    <location>
        <begin position="43"/>
        <end position="77"/>
    </location>
</feature>
<accession>A0AAE0BKX5</accession>
<dbReference type="Proteomes" id="UP001190700">
    <property type="component" value="Unassembled WGS sequence"/>
</dbReference>
<keyword evidence="3" id="KW-1185">Reference proteome</keyword>
<dbReference type="InterPro" id="IPR002110">
    <property type="entry name" value="Ankyrin_rpt"/>
</dbReference>
<dbReference type="PROSITE" id="PS50088">
    <property type="entry name" value="ANK_REPEAT"/>
    <property type="match status" value="1"/>
</dbReference>
<evidence type="ECO:0000313" key="3">
    <source>
        <dbReference type="Proteomes" id="UP001190700"/>
    </source>
</evidence>
<dbReference type="Gene3D" id="1.25.40.20">
    <property type="entry name" value="Ankyrin repeat-containing domain"/>
    <property type="match status" value="1"/>
</dbReference>
<dbReference type="EMBL" id="LGRX02034195">
    <property type="protein sequence ID" value="KAK3238496.1"/>
    <property type="molecule type" value="Genomic_DNA"/>
</dbReference>
<dbReference type="PANTHER" id="PTHR22677">
    <property type="entry name" value="ANKYRIN REPEAT DOMAIN-CONTAINING PROTEIN 60"/>
    <property type="match status" value="1"/>
</dbReference>
<dbReference type="InterPro" id="IPR039323">
    <property type="entry name" value="ANKRD_45/46/60"/>
</dbReference>
<organism evidence="2 3">
    <name type="scientific">Cymbomonas tetramitiformis</name>
    <dbReference type="NCBI Taxonomy" id="36881"/>
    <lineage>
        <taxon>Eukaryota</taxon>
        <taxon>Viridiplantae</taxon>
        <taxon>Chlorophyta</taxon>
        <taxon>Pyramimonadophyceae</taxon>
        <taxon>Pyramimonadales</taxon>
        <taxon>Pyramimonadaceae</taxon>
        <taxon>Cymbomonas</taxon>
    </lineage>
</organism>
<protein>
    <submittedName>
        <fullName evidence="2">Uncharacterized protein</fullName>
    </submittedName>
</protein>
<sequence>VRPDAVAAASVPGALAEAARSGDVAQLMRLIASGADANSVTAGGDSALHAACSQGDAGCVAVQALLLNGADMTAVDEWGLTPIEVAKCAGEKASGQLIKLLEHESAKKAGGGSTTVRVGAEQAGMGQEDDEWTEAGSDLEELQCADLDGAKSAAQMPQEGLIWKDFHDAGDDQKRTTADI</sequence>
<name>A0AAE0BKX5_9CHLO</name>
<comment type="caution">
    <text evidence="2">The sequence shown here is derived from an EMBL/GenBank/DDBJ whole genome shotgun (WGS) entry which is preliminary data.</text>
</comment>
<dbReference type="SUPFAM" id="SSF48403">
    <property type="entry name" value="Ankyrin repeat"/>
    <property type="match status" value="1"/>
</dbReference>
<feature type="non-terminal residue" evidence="2">
    <location>
        <position position="1"/>
    </location>
</feature>
<reference evidence="2 3" key="1">
    <citation type="journal article" date="2015" name="Genome Biol. Evol.">
        <title>Comparative Genomics of a Bacterivorous Green Alga Reveals Evolutionary Causalities and Consequences of Phago-Mixotrophic Mode of Nutrition.</title>
        <authorList>
            <person name="Burns J.A."/>
            <person name="Paasch A."/>
            <person name="Narechania A."/>
            <person name="Kim E."/>
        </authorList>
    </citation>
    <scope>NUCLEOTIDE SEQUENCE [LARGE SCALE GENOMIC DNA]</scope>
    <source>
        <strain evidence="2 3">PLY_AMNH</strain>
    </source>
</reference>
<dbReference type="AlphaFoldDB" id="A0AAE0BKX5"/>
<keyword evidence="1" id="KW-0040">ANK repeat</keyword>
<dbReference type="PROSITE" id="PS50297">
    <property type="entry name" value="ANK_REP_REGION"/>
    <property type="match status" value="1"/>
</dbReference>
<dbReference type="InterPro" id="IPR036770">
    <property type="entry name" value="Ankyrin_rpt-contain_sf"/>
</dbReference>
<proteinExistence type="predicted"/>
<dbReference type="Pfam" id="PF12796">
    <property type="entry name" value="Ank_2"/>
    <property type="match status" value="1"/>
</dbReference>